<dbReference type="AlphaFoldDB" id="A0A4R4ZWZ1"/>
<dbReference type="RefSeq" id="WP_132164055.1">
    <property type="nucleotide sequence ID" value="NZ_SMKX01000001.1"/>
</dbReference>
<name>A0A4R4ZWZ1_9ACTN</name>
<feature type="domain" description="Cupin type-2" evidence="1">
    <location>
        <begin position="82"/>
        <end position="152"/>
    </location>
</feature>
<sequence length="158" mass="16787">MSESAPATAQQDGYRVVDTSETAGGLSTIGKDRFVPVNRVPDGRGLARLWEADGVLFGPAPDSSVESPLFPTAAGVRFWTVTVPPEAPGTPLPAEFHSTETLDVGIVLSGRIVLEMEDGTSTELSAGQAFAQQGTPHNWRNPHTEDAVIAVVMMGWDR</sequence>
<dbReference type="Pfam" id="PF07883">
    <property type="entry name" value="Cupin_2"/>
    <property type="match status" value="1"/>
</dbReference>
<dbReference type="Proteomes" id="UP000295124">
    <property type="component" value="Unassembled WGS sequence"/>
</dbReference>
<reference evidence="2 3" key="1">
    <citation type="submission" date="2019-03" db="EMBL/GenBank/DDBJ databases">
        <title>Draft genome sequences of novel Actinobacteria.</title>
        <authorList>
            <person name="Sahin N."/>
            <person name="Ay H."/>
            <person name="Saygin H."/>
        </authorList>
    </citation>
    <scope>NUCLEOTIDE SEQUENCE [LARGE SCALE GENOMIC DNA]</scope>
    <source>
        <strain evidence="2 3">JCM 13523</strain>
    </source>
</reference>
<dbReference type="Gene3D" id="2.60.120.10">
    <property type="entry name" value="Jelly Rolls"/>
    <property type="match status" value="1"/>
</dbReference>
<dbReference type="SUPFAM" id="SSF51182">
    <property type="entry name" value="RmlC-like cupins"/>
    <property type="match status" value="1"/>
</dbReference>
<dbReference type="InterPro" id="IPR047142">
    <property type="entry name" value="OryJ/VirC-like"/>
</dbReference>
<dbReference type="PANTHER" id="PTHR36156">
    <property type="entry name" value="SLR2101 PROTEIN"/>
    <property type="match status" value="1"/>
</dbReference>
<gene>
    <name evidence="2" type="ORF">E1263_00390</name>
</gene>
<dbReference type="PANTHER" id="PTHR36156:SF2">
    <property type="entry name" value="CUPIN TYPE-2 DOMAIN-CONTAINING PROTEIN"/>
    <property type="match status" value="1"/>
</dbReference>
<keyword evidence="3" id="KW-1185">Reference proteome</keyword>
<dbReference type="OrthoDB" id="713485at2"/>
<dbReference type="InterPro" id="IPR011051">
    <property type="entry name" value="RmlC_Cupin_sf"/>
</dbReference>
<protein>
    <submittedName>
        <fullName evidence="2">Cupin domain-containing protein</fullName>
    </submittedName>
</protein>
<accession>A0A4R4ZWZ1</accession>
<dbReference type="InterPro" id="IPR014710">
    <property type="entry name" value="RmlC-like_jellyroll"/>
</dbReference>
<evidence type="ECO:0000313" key="2">
    <source>
        <dbReference type="EMBL" id="TDD63445.1"/>
    </source>
</evidence>
<dbReference type="EMBL" id="SMKX01000001">
    <property type="protein sequence ID" value="TDD63445.1"/>
    <property type="molecule type" value="Genomic_DNA"/>
</dbReference>
<evidence type="ECO:0000259" key="1">
    <source>
        <dbReference type="Pfam" id="PF07883"/>
    </source>
</evidence>
<organism evidence="2 3">
    <name type="scientific">Kribbella antibiotica</name>
    <dbReference type="NCBI Taxonomy" id="190195"/>
    <lineage>
        <taxon>Bacteria</taxon>
        <taxon>Bacillati</taxon>
        <taxon>Actinomycetota</taxon>
        <taxon>Actinomycetes</taxon>
        <taxon>Propionibacteriales</taxon>
        <taxon>Kribbellaceae</taxon>
        <taxon>Kribbella</taxon>
    </lineage>
</organism>
<evidence type="ECO:0000313" key="3">
    <source>
        <dbReference type="Proteomes" id="UP000295124"/>
    </source>
</evidence>
<comment type="caution">
    <text evidence="2">The sequence shown here is derived from an EMBL/GenBank/DDBJ whole genome shotgun (WGS) entry which is preliminary data.</text>
</comment>
<dbReference type="InterPro" id="IPR013096">
    <property type="entry name" value="Cupin_2"/>
</dbReference>
<proteinExistence type="predicted"/>